<organism evidence="2 3">
    <name type="scientific">Terrihalobacillus insolitus</name>
    <dbReference type="NCBI Taxonomy" id="2950438"/>
    <lineage>
        <taxon>Bacteria</taxon>
        <taxon>Bacillati</taxon>
        <taxon>Bacillota</taxon>
        <taxon>Bacilli</taxon>
        <taxon>Bacillales</taxon>
        <taxon>Bacillaceae</taxon>
        <taxon>Terrihalobacillus</taxon>
    </lineage>
</organism>
<comment type="caution">
    <text evidence="2">The sequence shown here is derived from an EMBL/GenBank/DDBJ whole genome shotgun (WGS) entry which is preliminary data.</text>
</comment>
<dbReference type="AlphaFoldDB" id="A0A9X4AMI4"/>
<dbReference type="Proteomes" id="UP001145050">
    <property type="component" value="Unassembled WGS sequence"/>
</dbReference>
<protein>
    <submittedName>
        <fullName evidence="2">Uncharacterized protein</fullName>
    </submittedName>
</protein>
<evidence type="ECO:0000313" key="2">
    <source>
        <dbReference type="EMBL" id="MDC3425467.1"/>
    </source>
</evidence>
<evidence type="ECO:0000256" key="1">
    <source>
        <dbReference type="SAM" id="MobiDB-lite"/>
    </source>
</evidence>
<gene>
    <name evidence="2" type="ORF">NC797_13245</name>
</gene>
<feature type="region of interest" description="Disordered" evidence="1">
    <location>
        <begin position="36"/>
        <end position="57"/>
    </location>
</feature>
<sequence length="90" mass="10701">MGYILPTQEYGYKDYHERLTIKEKGPFYVDEIQKLRHNPQKKERLSNRQDPNIPPMKQTLYAPQEIHASQAREKIYADLTGKGRYFSETI</sequence>
<evidence type="ECO:0000313" key="3">
    <source>
        <dbReference type="Proteomes" id="UP001145050"/>
    </source>
</evidence>
<keyword evidence="3" id="KW-1185">Reference proteome</keyword>
<accession>A0A9X4AMI4</accession>
<dbReference type="RefSeq" id="WP_272437276.1">
    <property type="nucleotide sequence ID" value="NZ_JAMQKB010000015.1"/>
</dbReference>
<proteinExistence type="predicted"/>
<name>A0A9X4AMI4_9BACI</name>
<reference evidence="2" key="1">
    <citation type="submission" date="2022-06" db="EMBL/GenBank/DDBJ databases">
        <title>Aquibacillus sp. a new bacterium isolated from soil saline samples.</title>
        <authorList>
            <person name="Galisteo C."/>
            <person name="De La Haba R."/>
            <person name="Sanchez-Porro C."/>
            <person name="Ventosa A."/>
        </authorList>
    </citation>
    <scope>NUCLEOTIDE SEQUENCE</scope>
    <source>
        <strain evidence="2">3ASR75-11</strain>
    </source>
</reference>
<dbReference type="EMBL" id="JAMQKB010000015">
    <property type="protein sequence ID" value="MDC3425467.1"/>
    <property type="molecule type" value="Genomic_DNA"/>
</dbReference>